<dbReference type="RefSeq" id="WP_420028918.1">
    <property type="nucleotide sequence ID" value="NZ_LS483452.1"/>
</dbReference>
<feature type="binding site" evidence="2">
    <location>
        <position position="69"/>
    </location>
    <ligand>
        <name>Zn(2+)</name>
        <dbReference type="ChEBI" id="CHEBI:29105"/>
        <label>2</label>
    </ligand>
</feature>
<keyword evidence="2" id="KW-0862">Zinc</keyword>
<keyword evidence="2" id="KW-0479">Metal-binding</keyword>
<feature type="binding site" evidence="2">
    <location>
        <position position="26"/>
    </location>
    <ligand>
        <name>Zn(2+)</name>
        <dbReference type="ChEBI" id="CHEBI:29105"/>
        <label>2</label>
    </ligand>
</feature>
<dbReference type="Gene3D" id="3.40.720.10">
    <property type="entry name" value="Alkaline Phosphatase, subunit A"/>
    <property type="match status" value="1"/>
</dbReference>
<dbReference type="InterPro" id="IPR017850">
    <property type="entry name" value="Alkaline_phosphatase_core_sf"/>
</dbReference>
<keyword evidence="2" id="KW-0460">Magnesium</keyword>
<dbReference type="AlphaFoldDB" id="A0A330LY07"/>
<dbReference type="PANTHER" id="PTHR11596">
    <property type="entry name" value="ALKALINE PHOSPHATASE"/>
    <property type="match status" value="1"/>
</dbReference>
<protein>
    <submittedName>
        <fullName evidence="3">Alkaline phosphatase</fullName>
    </submittedName>
</protein>
<dbReference type="Pfam" id="PF00245">
    <property type="entry name" value="Alk_phosphatase"/>
    <property type="match status" value="1"/>
</dbReference>
<dbReference type="PANTHER" id="PTHR11596:SF5">
    <property type="entry name" value="ALKALINE PHOSPHATASE"/>
    <property type="match status" value="1"/>
</dbReference>
<feature type="binding site" evidence="2">
    <location>
        <position position="21"/>
    </location>
    <ligand>
        <name>Mg(2+)</name>
        <dbReference type="ChEBI" id="CHEBI:18420"/>
    </ligand>
</feature>
<evidence type="ECO:0000256" key="1">
    <source>
        <dbReference type="ARBA" id="ARBA00022553"/>
    </source>
</evidence>
<dbReference type="Proteomes" id="UP000250123">
    <property type="component" value="Chromosome SHEWBE"/>
</dbReference>
<comment type="cofactor">
    <cofactor evidence="2">
        <name>Mg(2+)</name>
        <dbReference type="ChEBI" id="CHEBI:18420"/>
    </cofactor>
    <text evidence="2">Binds 1 Mg(2+) ion.</text>
</comment>
<sequence length="251" mass="28361">MTLKALDILSRDEDGFFLMVEGGQIDWAGHINDAGWMLHELIKFDEAVDAVYEWVKDRDDTLVIITADHETGSFGFSYSRNNLPEAQTLSGDGMQGKDYKPNFNFGARPHLDKLYAQSGTFYDMMNRVDSDWEFGNSTGDQWAEAINNYSAFKVTPERAAPIALREANEYYVPGHKYLDAAEFPLINDFKEFYVYGDEIHGNLIGRALSPEQNIVWGTSTHTSAPVPVYAFGPYGVTKHQPCSTMSSWVRR</sequence>
<gene>
    <name evidence="3" type="ORF">SHEWBE_0062</name>
</gene>
<dbReference type="SUPFAM" id="SSF53649">
    <property type="entry name" value="Alkaline phosphatase-like"/>
    <property type="match status" value="1"/>
</dbReference>
<name>A0A330LY07_9GAMM</name>
<comment type="cofactor">
    <cofactor evidence="2">
        <name>Zn(2+)</name>
        <dbReference type="ChEBI" id="CHEBI:29105"/>
    </cofactor>
    <text evidence="2">Binds 2 Zn(2+) ions.</text>
</comment>
<accession>A0A330LY07</accession>
<dbReference type="KEGG" id="sbk:SHEWBE_0062"/>
<feature type="binding site" evidence="2">
    <location>
        <position position="30"/>
    </location>
    <ligand>
        <name>Zn(2+)</name>
        <dbReference type="ChEBI" id="CHEBI:29105"/>
        <label>2</label>
    </ligand>
</feature>
<dbReference type="GO" id="GO:0046872">
    <property type="term" value="F:metal ion binding"/>
    <property type="evidence" value="ECO:0007669"/>
    <property type="project" value="UniProtKB-KW"/>
</dbReference>
<dbReference type="InterPro" id="IPR001952">
    <property type="entry name" value="Alkaline_phosphatase"/>
</dbReference>
<proteinExistence type="predicted"/>
<organism evidence="3 4">
    <name type="scientific">Shewanella benthica</name>
    <dbReference type="NCBI Taxonomy" id="43661"/>
    <lineage>
        <taxon>Bacteria</taxon>
        <taxon>Pseudomonadati</taxon>
        <taxon>Pseudomonadota</taxon>
        <taxon>Gammaproteobacteria</taxon>
        <taxon>Alteromonadales</taxon>
        <taxon>Shewanellaceae</taxon>
        <taxon>Shewanella</taxon>
    </lineage>
</organism>
<evidence type="ECO:0000313" key="3">
    <source>
        <dbReference type="EMBL" id="SQH74063.1"/>
    </source>
</evidence>
<evidence type="ECO:0000313" key="4">
    <source>
        <dbReference type="Proteomes" id="UP000250123"/>
    </source>
</evidence>
<reference evidence="4" key="1">
    <citation type="submission" date="2018-06" db="EMBL/GenBank/DDBJ databases">
        <authorList>
            <person name="Cea G.-C."/>
            <person name="William W."/>
        </authorList>
    </citation>
    <scope>NUCLEOTIDE SEQUENCE [LARGE SCALE GENOMIC DNA]</scope>
    <source>
        <strain evidence="4">DB21MT-2</strain>
    </source>
</reference>
<dbReference type="GO" id="GO:0004035">
    <property type="term" value="F:alkaline phosphatase activity"/>
    <property type="evidence" value="ECO:0007669"/>
    <property type="project" value="TreeGrafter"/>
</dbReference>
<keyword evidence="1" id="KW-0597">Phosphoprotein</keyword>
<feature type="binding site" evidence="2">
    <location>
        <position position="68"/>
    </location>
    <ligand>
        <name>Zn(2+)</name>
        <dbReference type="ChEBI" id="CHEBI:29105"/>
        <label>2</label>
    </ligand>
</feature>
<evidence type="ECO:0000256" key="2">
    <source>
        <dbReference type="PIRSR" id="PIRSR601952-2"/>
    </source>
</evidence>
<dbReference type="EMBL" id="LS483452">
    <property type="protein sequence ID" value="SQH74063.1"/>
    <property type="molecule type" value="Genomic_DNA"/>
</dbReference>
<dbReference type="Gene3D" id="4.10.80.410">
    <property type="entry name" value="Alkaline phosphatase, crown domain, central beta-sheet"/>
    <property type="match status" value="1"/>
</dbReference>